<dbReference type="InterPro" id="IPR036412">
    <property type="entry name" value="HAD-like_sf"/>
</dbReference>
<protein>
    <submittedName>
        <fullName evidence="3">Trehalose-phosphate synthase</fullName>
    </submittedName>
</protein>
<sequence>METESPSPTAAPPLNGRVVRLYFKCRAELPIGSYLRVTGCTLWAPGSSSQDPTDAHQIAKEEASQGFPVRDPDEEAAVDSNALEGVGGFDEEATGMPTTSSMYTSSVELVTTPEEYPIWRTRRPVVVVLHKQAKQIQHHYYRYLVVTPGATTETGALTMAELAAAEEDDDGDGIMDAGGAIVSTSEENMGSTRVMMWEDPFQSLQKSKGSGVSLDTTKSFITNDKLGVTKNTIINLPYRTVDIDVSTGTPILEEDARDVRVDTWNNRDDISFRPYLIRDAMNVENRKKTLHRRAASGQYSVTDVNMDDGTPSAGMDGSGSGPTSGGTTPVPPAPTRIFFVCFHLPVVVVQNQDTKEWRASWSESLMAKTEGSKVLSTYQGHWVGTVTTHPPITSEEDKAKVRAILAQMDCTPIFLDPAVRQAHYYGFCKQVLWPAMHNIDLLDLSASGLVGLSSHEASDWDQSRLDEWWTAYQDVNSNFANVVTSLIKPSDIVWIHDYHLSLLPMMMQAIELSKFNRTVARKVFFLHIPFPTSQIFRELECGEAILEGMLHADVVGFHAFDHARHFLNAAKRILGLNYESLVGGLIGVNFHGKTVLVTMSNVSIEPKQVDAALMLPSVQAGYSELQQKHKGRILICGVDIGQQLSGISLKLLAFERLLQDYPNWQSRVVMVQRVLLPNSRKADEAFTVRELHAVVKRIQDKFGQSVIDYQECSGSSYPMGQRLALWKASDVFISTPVREGLNHWPMEYIYTNKEPDVPGVVIASEFSAVCSILNGALRVNPYDIQMTITTIDKALSMELQERAGRRYRDIDFVSKSQSDKWVYNVLRDLKDAVSRSSTSSEGASSGATPIGGTTPMRRIGKSELVDTTAGFLARESIIAFPHLKIQNLKASYDVTTRRVIVLDFNGTIVLKEPPGKYLKREILGTSGNKPPPQVVDALACLCQDPRNTVFVVSGDSSENVINALGHIPRLGLAVSNGAKFSPPAQFGEPRHWKTFDLGVDWDAVKRVALPVLSKYTARSNGSFVKLTSFSIGWSYYSCDPEWGSLQASHLVLELESELRAFDVRFVTLKGIVEVVPRKLNKGLIVKKLLRDTGVQHPEGIDFILCFGDDISDEKMFTSVFSYIAEMGDEKNAKPSPPVLNEDGSVDTPMELSNECVVRNPLYSYTVAVGRKASHASTYVNDAQEVANALVLLAKGEVPSGGVAVWGAANSPDLFT</sequence>
<dbReference type="GO" id="GO:0005829">
    <property type="term" value="C:cytosol"/>
    <property type="evidence" value="ECO:0007669"/>
    <property type="project" value="TreeGrafter"/>
</dbReference>
<evidence type="ECO:0000313" key="4">
    <source>
        <dbReference type="Proteomes" id="UP001153069"/>
    </source>
</evidence>
<dbReference type="NCBIfam" id="TIGR00685">
    <property type="entry name" value="T6PP"/>
    <property type="match status" value="1"/>
</dbReference>
<dbReference type="AlphaFoldDB" id="A0A9N8EGP4"/>
<dbReference type="InterPro" id="IPR003337">
    <property type="entry name" value="Trehalose_PPase"/>
</dbReference>
<dbReference type="Pfam" id="PF02358">
    <property type="entry name" value="Trehalose_PPase"/>
    <property type="match status" value="1"/>
</dbReference>
<evidence type="ECO:0000313" key="3">
    <source>
        <dbReference type="EMBL" id="CAB9521106.1"/>
    </source>
</evidence>
<dbReference type="Proteomes" id="UP001153069">
    <property type="component" value="Unassembled WGS sequence"/>
</dbReference>
<comment type="similarity">
    <text evidence="1">In the N-terminal section; belongs to the glycosyltransferase 20 family.</text>
</comment>
<dbReference type="EMBL" id="CAICTM010001163">
    <property type="protein sequence ID" value="CAB9521106.1"/>
    <property type="molecule type" value="Genomic_DNA"/>
</dbReference>
<feature type="region of interest" description="Disordered" evidence="2">
    <location>
        <begin position="46"/>
        <end position="73"/>
    </location>
</feature>
<dbReference type="GO" id="GO:0005992">
    <property type="term" value="P:trehalose biosynthetic process"/>
    <property type="evidence" value="ECO:0007669"/>
    <property type="project" value="InterPro"/>
</dbReference>
<dbReference type="Gene3D" id="3.30.70.1020">
    <property type="entry name" value="Trehalose-6-phosphate phosphatase related protein, domain 2"/>
    <property type="match status" value="1"/>
</dbReference>
<dbReference type="SUPFAM" id="SSF56784">
    <property type="entry name" value="HAD-like"/>
    <property type="match status" value="1"/>
</dbReference>
<organism evidence="3 4">
    <name type="scientific">Seminavis robusta</name>
    <dbReference type="NCBI Taxonomy" id="568900"/>
    <lineage>
        <taxon>Eukaryota</taxon>
        <taxon>Sar</taxon>
        <taxon>Stramenopiles</taxon>
        <taxon>Ochrophyta</taxon>
        <taxon>Bacillariophyta</taxon>
        <taxon>Bacillariophyceae</taxon>
        <taxon>Bacillariophycidae</taxon>
        <taxon>Naviculales</taxon>
        <taxon>Naviculaceae</taxon>
        <taxon>Seminavis</taxon>
    </lineage>
</organism>
<feature type="region of interest" description="Disordered" evidence="2">
    <location>
        <begin position="836"/>
        <end position="858"/>
    </location>
</feature>
<accession>A0A9N8EGP4</accession>
<comment type="caution">
    <text evidence="3">The sequence shown here is derived from an EMBL/GenBank/DDBJ whole genome shotgun (WGS) entry which is preliminary data.</text>
</comment>
<dbReference type="SUPFAM" id="SSF53756">
    <property type="entry name" value="UDP-Glycosyltransferase/glycogen phosphorylase"/>
    <property type="match status" value="1"/>
</dbReference>
<dbReference type="PANTHER" id="PTHR10788:SF109">
    <property type="entry name" value="CBM20 DOMAIN-CONTAINING PROTEIN"/>
    <property type="match status" value="1"/>
</dbReference>
<evidence type="ECO:0000256" key="2">
    <source>
        <dbReference type="SAM" id="MobiDB-lite"/>
    </source>
</evidence>
<feature type="compositionally biased region" description="Low complexity" evidence="2">
    <location>
        <begin position="836"/>
        <end position="848"/>
    </location>
</feature>
<gene>
    <name evidence="3" type="ORF">SEMRO_1165_G248100.1</name>
</gene>
<dbReference type="Gene3D" id="3.40.50.1000">
    <property type="entry name" value="HAD superfamily/HAD-like"/>
    <property type="match status" value="1"/>
</dbReference>
<proteinExistence type="inferred from homology"/>
<name>A0A9N8EGP4_9STRA</name>
<dbReference type="PANTHER" id="PTHR10788">
    <property type="entry name" value="TREHALOSE-6-PHOSPHATE SYNTHASE"/>
    <property type="match status" value="1"/>
</dbReference>
<dbReference type="InterPro" id="IPR001830">
    <property type="entry name" value="Glyco_trans_20"/>
</dbReference>
<keyword evidence="4" id="KW-1185">Reference proteome</keyword>
<dbReference type="OrthoDB" id="755951at2759"/>
<dbReference type="InterPro" id="IPR023214">
    <property type="entry name" value="HAD_sf"/>
</dbReference>
<dbReference type="CDD" id="cd03788">
    <property type="entry name" value="GT20_TPS"/>
    <property type="match status" value="1"/>
</dbReference>
<evidence type="ECO:0000256" key="1">
    <source>
        <dbReference type="ARBA" id="ARBA00005409"/>
    </source>
</evidence>
<dbReference type="Gene3D" id="3.40.50.2000">
    <property type="entry name" value="Glycogen Phosphorylase B"/>
    <property type="match status" value="2"/>
</dbReference>
<feature type="region of interest" description="Disordered" evidence="2">
    <location>
        <begin position="302"/>
        <end position="329"/>
    </location>
</feature>
<feature type="compositionally biased region" description="Basic and acidic residues" evidence="2">
    <location>
        <begin position="53"/>
        <end position="63"/>
    </location>
</feature>
<dbReference type="GO" id="GO:0004805">
    <property type="term" value="F:trehalose-phosphatase activity"/>
    <property type="evidence" value="ECO:0007669"/>
    <property type="project" value="TreeGrafter"/>
</dbReference>
<reference evidence="3" key="1">
    <citation type="submission" date="2020-06" db="EMBL/GenBank/DDBJ databases">
        <authorList>
            <consortium name="Plant Systems Biology data submission"/>
        </authorList>
    </citation>
    <scope>NUCLEOTIDE SEQUENCE</scope>
    <source>
        <strain evidence="3">D6</strain>
    </source>
</reference>
<dbReference type="Pfam" id="PF00982">
    <property type="entry name" value="Glyco_transf_20"/>
    <property type="match status" value="1"/>
</dbReference>